<organism evidence="16">
    <name type="scientific">Chironomus tentans</name>
    <name type="common">Midge</name>
    <name type="synonym">Camptochironomus tentans</name>
    <dbReference type="NCBI Taxonomy" id="7153"/>
    <lineage>
        <taxon>Eukaryota</taxon>
        <taxon>Metazoa</taxon>
        <taxon>Ecdysozoa</taxon>
        <taxon>Arthropoda</taxon>
        <taxon>Hexapoda</taxon>
        <taxon>Insecta</taxon>
        <taxon>Pterygota</taxon>
        <taxon>Neoptera</taxon>
        <taxon>Endopterygota</taxon>
        <taxon>Diptera</taxon>
        <taxon>Nematocera</taxon>
        <taxon>Chironomoidea</taxon>
        <taxon>Chironomidae</taxon>
        <taxon>Chironominae</taxon>
        <taxon>Chironomus</taxon>
    </lineage>
</organism>
<proteinExistence type="evidence at transcript level"/>
<sequence length="488" mass="56912">MILYLIGVIILLIYFYFRKVFSFWKDHGFPYIKGSLPMGSVGSVRTKEAMCEFMRREYDNFKNKAPAFGIYFMTRPSLVITDPDLVKEVLIGSFDNFCHRGFEFNKNTDPLWNNLAMINNLEEWKVLRVKISPTFTSGKMKMMFPIVLECVDRMIEHLKGINRGSLEMKEIFSELTTEVIGNVAFGLDVNCIGNPDNEFRKIAKRVLEPSNWDNFKFLFNLMLPKVAKFLNMSINPKFITDYFLEIVRSNLEYREKNNIQRNDFFQLLINIKNSEQGMTLNEMAANCFIFFLAGFETSSSVLTFCSYELALNQDIQDRLRTEIDEVIKKHKGEVTYDAIAEMEYLSKVINETMRKYPIFDTAMRQSSKDFKIPNSNLVIPGKSMIMIPTIGIHNDDRFYKNPDKFDPERFNEENVQKRHPLAFIPFSEGPRICLGLRFALMEIKISMVYLLRNFRILPSNKTLIPMQYSLTSSFQSPKHGMGLKLEEL</sequence>
<dbReference type="GO" id="GO:0016705">
    <property type="term" value="F:oxidoreductase activity, acting on paired donors, with incorporation or reduction of molecular oxygen"/>
    <property type="evidence" value="ECO:0007669"/>
    <property type="project" value="InterPro"/>
</dbReference>
<dbReference type="PANTHER" id="PTHR24292">
    <property type="entry name" value="CYTOCHROME P450"/>
    <property type="match status" value="1"/>
</dbReference>
<dbReference type="InterPro" id="IPR050476">
    <property type="entry name" value="Insect_CytP450_Detox"/>
</dbReference>
<dbReference type="CDD" id="cd11056">
    <property type="entry name" value="CYP6-like"/>
    <property type="match status" value="1"/>
</dbReference>
<dbReference type="GO" id="GO:0005789">
    <property type="term" value="C:endoplasmic reticulum membrane"/>
    <property type="evidence" value="ECO:0007669"/>
    <property type="project" value="UniProtKB-SubCell"/>
</dbReference>
<evidence type="ECO:0000256" key="10">
    <source>
        <dbReference type="ARBA" id="ARBA00023002"/>
    </source>
</evidence>
<gene>
    <name evidence="16" type="primary">CYP6EV3</name>
</gene>
<dbReference type="Gene3D" id="1.10.630.10">
    <property type="entry name" value="Cytochrome P450"/>
    <property type="match status" value="1"/>
</dbReference>
<dbReference type="AlphaFoldDB" id="A0A1W6R7G5"/>
<evidence type="ECO:0000256" key="11">
    <source>
        <dbReference type="ARBA" id="ARBA00023004"/>
    </source>
</evidence>
<evidence type="ECO:0000256" key="14">
    <source>
        <dbReference type="PIRSR" id="PIRSR602401-1"/>
    </source>
</evidence>
<dbReference type="InterPro" id="IPR017972">
    <property type="entry name" value="Cyt_P450_CS"/>
</dbReference>
<comment type="subcellular location">
    <subcellularLocation>
        <location evidence="4">Endoplasmic reticulum membrane</location>
        <topology evidence="4">Peripheral membrane protein</topology>
    </subcellularLocation>
    <subcellularLocation>
        <location evidence="3">Microsome membrane</location>
        <topology evidence="3">Peripheral membrane protein</topology>
    </subcellularLocation>
</comment>
<keyword evidence="13" id="KW-0472">Membrane</keyword>
<dbReference type="PRINTS" id="PR00463">
    <property type="entry name" value="EP450I"/>
</dbReference>
<evidence type="ECO:0000256" key="15">
    <source>
        <dbReference type="RuleBase" id="RU000461"/>
    </source>
</evidence>
<dbReference type="GO" id="GO:0020037">
    <property type="term" value="F:heme binding"/>
    <property type="evidence" value="ECO:0007669"/>
    <property type="project" value="InterPro"/>
</dbReference>
<evidence type="ECO:0000256" key="2">
    <source>
        <dbReference type="ARBA" id="ARBA00003690"/>
    </source>
</evidence>
<dbReference type="PROSITE" id="PS00086">
    <property type="entry name" value="CYTOCHROME_P450"/>
    <property type="match status" value="1"/>
</dbReference>
<evidence type="ECO:0000256" key="6">
    <source>
        <dbReference type="ARBA" id="ARBA00022617"/>
    </source>
</evidence>
<evidence type="ECO:0000256" key="4">
    <source>
        <dbReference type="ARBA" id="ARBA00004406"/>
    </source>
</evidence>
<evidence type="ECO:0000256" key="13">
    <source>
        <dbReference type="ARBA" id="ARBA00023136"/>
    </source>
</evidence>
<feature type="binding site" description="axial binding residue" evidence="14">
    <location>
        <position position="433"/>
    </location>
    <ligand>
        <name>heme</name>
        <dbReference type="ChEBI" id="CHEBI:30413"/>
    </ligand>
    <ligandPart>
        <name>Fe</name>
        <dbReference type="ChEBI" id="CHEBI:18248"/>
    </ligandPart>
</feature>
<evidence type="ECO:0000256" key="7">
    <source>
        <dbReference type="ARBA" id="ARBA00022723"/>
    </source>
</evidence>
<evidence type="ECO:0000256" key="8">
    <source>
        <dbReference type="ARBA" id="ARBA00022824"/>
    </source>
</evidence>
<protein>
    <submittedName>
        <fullName evidence="16">Cytochrome P450</fullName>
    </submittedName>
</protein>
<dbReference type="InterPro" id="IPR002401">
    <property type="entry name" value="Cyt_P450_E_grp-I"/>
</dbReference>
<evidence type="ECO:0000313" key="16">
    <source>
        <dbReference type="EMBL" id="ARO50428.1"/>
    </source>
</evidence>
<dbReference type="SUPFAM" id="SSF48264">
    <property type="entry name" value="Cytochrome P450"/>
    <property type="match status" value="1"/>
</dbReference>
<keyword evidence="11 14" id="KW-0408">Iron</keyword>
<accession>A0A1W6R7G5</accession>
<dbReference type="Pfam" id="PF00067">
    <property type="entry name" value="p450"/>
    <property type="match status" value="1"/>
</dbReference>
<evidence type="ECO:0000256" key="3">
    <source>
        <dbReference type="ARBA" id="ARBA00004174"/>
    </source>
</evidence>
<evidence type="ECO:0000256" key="9">
    <source>
        <dbReference type="ARBA" id="ARBA00022848"/>
    </source>
</evidence>
<keyword evidence="10 15" id="KW-0560">Oxidoreductase</keyword>
<dbReference type="PRINTS" id="PR00385">
    <property type="entry name" value="P450"/>
</dbReference>
<evidence type="ECO:0000256" key="5">
    <source>
        <dbReference type="ARBA" id="ARBA00010617"/>
    </source>
</evidence>
<dbReference type="GO" id="GO:0004497">
    <property type="term" value="F:monooxygenase activity"/>
    <property type="evidence" value="ECO:0007669"/>
    <property type="project" value="UniProtKB-KW"/>
</dbReference>
<keyword evidence="9" id="KW-0492">Microsome</keyword>
<dbReference type="InterPro" id="IPR036396">
    <property type="entry name" value="Cyt_P450_sf"/>
</dbReference>
<dbReference type="InterPro" id="IPR001128">
    <property type="entry name" value="Cyt_P450"/>
</dbReference>
<name>A0A1W6R7G5_CHITE</name>
<comment type="similarity">
    <text evidence="5 15">Belongs to the cytochrome P450 family.</text>
</comment>
<keyword evidence="8" id="KW-0256">Endoplasmic reticulum</keyword>
<comment type="cofactor">
    <cofactor evidence="1 14">
        <name>heme</name>
        <dbReference type="ChEBI" id="CHEBI:30413"/>
    </cofactor>
</comment>
<reference evidence="16" key="1">
    <citation type="submission" date="2016-08" db="EMBL/GenBank/DDBJ databases">
        <title>Identification and functional analysis of cytochrome P450 genes from the aquatic midge Chironomus tentans (Diptera: Chironomidae).</title>
        <authorList>
            <person name="Tang G."/>
            <person name="Li D."/>
            <person name="He Y."/>
            <person name="Zhu Y.-C."/>
            <person name="Zhang X."/>
            <person name="Yao J."/>
            <person name="Zhu K."/>
        </authorList>
    </citation>
    <scope>NUCLEOTIDE SEQUENCE</scope>
</reference>
<evidence type="ECO:0000256" key="12">
    <source>
        <dbReference type="ARBA" id="ARBA00023033"/>
    </source>
</evidence>
<evidence type="ECO:0000256" key="1">
    <source>
        <dbReference type="ARBA" id="ARBA00001971"/>
    </source>
</evidence>
<dbReference type="GO" id="GO:0005506">
    <property type="term" value="F:iron ion binding"/>
    <property type="evidence" value="ECO:0007669"/>
    <property type="project" value="InterPro"/>
</dbReference>
<keyword evidence="6 14" id="KW-0349">Heme</keyword>
<comment type="function">
    <text evidence="2">May be involved in the metabolism of insect hormones and in the breakdown of synthetic insecticides.</text>
</comment>
<dbReference type="EMBL" id="KX687996">
    <property type="protein sequence ID" value="ARO50428.1"/>
    <property type="molecule type" value="mRNA"/>
</dbReference>
<dbReference type="PANTHER" id="PTHR24292:SF54">
    <property type="entry name" value="CYP9F3-RELATED"/>
    <property type="match status" value="1"/>
</dbReference>
<dbReference type="FunFam" id="1.10.630.10:FF:000042">
    <property type="entry name" value="Cytochrome P450"/>
    <property type="match status" value="1"/>
</dbReference>
<keyword evidence="12 15" id="KW-0503">Monooxygenase</keyword>
<keyword evidence="7 14" id="KW-0479">Metal-binding</keyword>